<proteinExistence type="predicted"/>
<reference evidence="2" key="1">
    <citation type="journal article" date="2014" name="Int. J. Syst. Evol. Microbiol.">
        <title>Complete genome sequence of Corynebacterium casei LMG S-19264T (=DSM 44701T), isolated from a smear-ripened cheese.</title>
        <authorList>
            <consortium name="US DOE Joint Genome Institute (JGI-PGF)"/>
            <person name="Walter F."/>
            <person name="Albersmeier A."/>
            <person name="Kalinowski J."/>
            <person name="Ruckert C."/>
        </authorList>
    </citation>
    <scope>NUCLEOTIDE SEQUENCE</scope>
    <source>
        <strain evidence="2">JCM 3093</strain>
    </source>
</reference>
<dbReference type="AlphaFoldDB" id="A0AA37BFC2"/>
<evidence type="ECO:0000313" key="2">
    <source>
        <dbReference type="EMBL" id="GGK62024.1"/>
    </source>
</evidence>
<protein>
    <submittedName>
        <fullName evidence="2">Uncharacterized protein</fullName>
    </submittedName>
</protein>
<sequence>MTLSRVHRTRPVSGERVRGGHRVSPRSTGGESLARRPPPIVAQELLDDRGLLDNALVKSAHPQSVLVLSELAKRAIADGSTERDRARSLTAPEVPYA</sequence>
<feature type="region of interest" description="Disordered" evidence="1">
    <location>
        <begin position="77"/>
        <end position="97"/>
    </location>
</feature>
<name>A0AA37BFC2_9ACTN</name>
<evidence type="ECO:0000256" key="1">
    <source>
        <dbReference type="SAM" id="MobiDB-lite"/>
    </source>
</evidence>
<feature type="region of interest" description="Disordered" evidence="1">
    <location>
        <begin position="1"/>
        <end position="38"/>
    </location>
</feature>
<dbReference type="EMBL" id="BMQD01000005">
    <property type="protein sequence ID" value="GGK62024.1"/>
    <property type="molecule type" value="Genomic_DNA"/>
</dbReference>
<gene>
    <name evidence="2" type="ORF">GCM10010126_21760</name>
</gene>
<feature type="compositionally biased region" description="Basic and acidic residues" evidence="1">
    <location>
        <begin position="77"/>
        <end position="87"/>
    </location>
</feature>
<accession>A0AA37BFC2</accession>
<feature type="compositionally biased region" description="Basic residues" evidence="1">
    <location>
        <begin position="1"/>
        <end position="10"/>
    </location>
</feature>
<reference evidence="2" key="2">
    <citation type="submission" date="2022-09" db="EMBL/GenBank/DDBJ databases">
        <authorList>
            <person name="Sun Q."/>
            <person name="Ohkuma M."/>
        </authorList>
    </citation>
    <scope>NUCLEOTIDE SEQUENCE</scope>
    <source>
        <strain evidence="2">JCM 3093</strain>
    </source>
</reference>
<evidence type="ECO:0000313" key="3">
    <source>
        <dbReference type="Proteomes" id="UP000627984"/>
    </source>
</evidence>
<dbReference type="Proteomes" id="UP000627984">
    <property type="component" value="Unassembled WGS sequence"/>
</dbReference>
<comment type="caution">
    <text evidence="2">The sequence shown here is derived from an EMBL/GenBank/DDBJ whole genome shotgun (WGS) entry which is preliminary data.</text>
</comment>
<organism evidence="2 3">
    <name type="scientific">Planomonospora parontospora</name>
    <dbReference type="NCBI Taxonomy" id="58119"/>
    <lineage>
        <taxon>Bacteria</taxon>
        <taxon>Bacillati</taxon>
        <taxon>Actinomycetota</taxon>
        <taxon>Actinomycetes</taxon>
        <taxon>Streptosporangiales</taxon>
        <taxon>Streptosporangiaceae</taxon>
        <taxon>Planomonospora</taxon>
    </lineage>
</organism>